<accession>A0ABT8SVI3</accession>
<dbReference type="SUPFAM" id="SSF88723">
    <property type="entry name" value="PIN domain-like"/>
    <property type="match status" value="1"/>
</dbReference>
<reference evidence="7" key="2">
    <citation type="submission" date="2023-07" db="EMBL/GenBank/DDBJ databases">
        <authorList>
            <person name="Sun H."/>
        </authorList>
    </citation>
    <scope>NUCLEOTIDE SEQUENCE</scope>
    <source>
        <strain evidence="7">05753</strain>
    </source>
</reference>
<dbReference type="EMBL" id="JAUKWQ010000002">
    <property type="protein sequence ID" value="MDO1582051.1"/>
    <property type="molecule type" value="Genomic_DNA"/>
</dbReference>
<comment type="function">
    <text evidence="5">Toxic component of a toxin-antitoxin (TA) system. An RNase.</text>
</comment>
<evidence type="ECO:0000256" key="5">
    <source>
        <dbReference type="HAMAP-Rule" id="MF_00265"/>
    </source>
</evidence>
<evidence type="ECO:0000256" key="2">
    <source>
        <dbReference type="ARBA" id="ARBA00022722"/>
    </source>
</evidence>
<dbReference type="CDD" id="cd18683">
    <property type="entry name" value="PIN_VapC-like"/>
    <property type="match status" value="1"/>
</dbReference>
<dbReference type="HAMAP" id="MF_00265">
    <property type="entry name" value="VapC_Nob1"/>
    <property type="match status" value="1"/>
</dbReference>
<keyword evidence="4 5" id="KW-0378">Hydrolase</keyword>
<dbReference type="RefSeq" id="WP_302076198.1">
    <property type="nucleotide sequence ID" value="NZ_JAUKWQ010000002.1"/>
</dbReference>
<keyword evidence="1 5" id="KW-1277">Toxin-antitoxin system</keyword>
<dbReference type="InterPro" id="IPR022907">
    <property type="entry name" value="VapC_family"/>
</dbReference>
<organism evidence="7 8">
    <name type="scientific">Rhizobium oryzicola</name>
    <dbReference type="NCBI Taxonomy" id="1232668"/>
    <lineage>
        <taxon>Bacteria</taxon>
        <taxon>Pseudomonadati</taxon>
        <taxon>Pseudomonadota</taxon>
        <taxon>Alphaproteobacteria</taxon>
        <taxon>Hyphomicrobiales</taxon>
        <taxon>Rhizobiaceae</taxon>
        <taxon>Rhizobium/Agrobacterium group</taxon>
        <taxon>Rhizobium</taxon>
    </lineage>
</organism>
<evidence type="ECO:0000313" key="8">
    <source>
        <dbReference type="Proteomes" id="UP001169006"/>
    </source>
</evidence>
<evidence type="ECO:0000256" key="1">
    <source>
        <dbReference type="ARBA" id="ARBA00022649"/>
    </source>
</evidence>
<keyword evidence="8" id="KW-1185">Reference proteome</keyword>
<evidence type="ECO:0000259" key="6">
    <source>
        <dbReference type="Pfam" id="PF01850"/>
    </source>
</evidence>
<keyword evidence="2 5" id="KW-0540">Nuclease</keyword>
<feature type="binding site" evidence="5">
    <location>
        <position position="101"/>
    </location>
    <ligand>
        <name>Mg(2+)</name>
        <dbReference type="ChEBI" id="CHEBI:18420"/>
    </ligand>
</feature>
<evidence type="ECO:0000256" key="3">
    <source>
        <dbReference type="ARBA" id="ARBA00022723"/>
    </source>
</evidence>
<evidence type="ECO:0000256" key="4">
    <source>
        <dbReference type="ARBA" id="ARBA00022801"/>
    </source>
</evidence>
<evidence type="ECO:0000313" key="7">
    <source>
        <dbReference type="EMBL" id="MDO1582051.1"/>
    </source>
</evidence>
<dbReference type="EC" id="3.1.-.-" evidence="5"/>
<protein>
    <recommendedName>
        <fullName evidence="5">Ribonuclease VapC</fullName>
        <shortName evidence="5">RNase VapC</shortName>
        <ecNumber evidence="5">3.1.-.-</ecNumber>
    </recommendedName>
    <alternativeName>
        <fullName evidence="5">Toxin VapC</fullName>
    </alternativeName>
</protein>
<dbReference type="Pfam" id="PF01850">
    <property type="entry name" value="PIN"/>
    <property type="match status" value="1"/>
</dbReference>
<name>A0ABT8SVI3_9HYPH</name>
<dbReference type="Proteomes" id="UP001169006">
    <property type="component" value="Unassembled WGS sequence"/>
</dbReference>
<comment type="similarity">
    <text evidence="5">Belongs to the PINc/VapC protein family.</text>
</comment>
<reference evidence="7" key="1">
    <citation type="journal article" date="2015" name="Int. J. Syst. Evol. Microbiol.">
        <title>Rhizobium oryzicola sp. nov., potential plant-growth-promoting endophytic bacteria isolated from rice roots.</title>
        <authorList>
            <person name="Zhang X.X."/>
            <person name="Gao J.S."/>
            <person name="Cao Y.H."/>
            <person name="Sheirdil R.A."/>
            <person name="Wang X.C."/>
            <person name="Zhang L."/>
        </authorList>
    </citation>
    <scope>NUCLEOTIDE SEQUENCE</scope>
    <source>
        <strain evidence="7">05753</strain>
    </source>
</reference>
<dbReference type="InterPro" id="IPR029060">
    <property type="entry name" value="PIN-like_dom_sf"/>
</dbReference>
<sequence length="134" mass="14826">MMMIGLDTNVLVRLLTNDDLRQRQAALAFAEGLGEAYIAFVSLLTLVELDWALRTRLRYSRQDVVRSISLLLQARGMVFEHHDLVAQALGLVSRKNVDFADALIAARALQAGCQSVKTFDRKAAARVPGMELLA</sequence>
<dbReference type="PANTHER" id="PTHR39664:SF2">
    <property type="entry name" value="NUCLEIC ACID-BINDING PROTEIN, CONTAINING PIN DOMAIN-RELATED"/>
    <property type="match status" value="1"/>
</dbReference>
<comment type="caution">
    <text evidence="7">The sequence shown here is derived from an EMBL/GenBank/DDBJ whole genome shotgun (WGS) entry which is preliminary data.</text>
</comment>
<dbReference type="Gene3D" id="3.40.50.1010">
    <property type="entry name" value="5'-nuclease"/>
    <property type="match status" value="1"/>
</dbReference>
<keyword evidence="5" id="KW-0460">Magnesium</keyword>
<feature type="binding site" evidence="5">
    <location>
        <position position="7"/>
    </location>
    <ligand>
        <name>Mg(2+)</name>
        <dbReference type="ChEBI" id="CHEBI:18420"/>
    </ligand>
</feature>
<feature type="domain" description="PIN" evidence="6">
    <location>
        <begin position="6"/>
        <end position="124"/>
    </location>
</feature>
<dbReference type="InterPro" id="IPR002716">
    <property type="entry name" value="PIN_dom"/>
</dbReference>
<gene>
    <name evidence="5" type="primary">vapC</name>
    <name evidence="7" type="ORF">Q2T52_08080</name>
</gene>
<comment type="cofactor">
    <cofactor evidence="5">
        <name>Mg(2+)</name>
        <dbReference type="ChEBI" id="CHEBI:18420"/>
    </cofactor>
</comment>
<keyword evidence="3 5" id="KW-0479">Metal-binding</keyword>
<dbReference type="PANTHER" id="PTHR39664">
    <property type="match status" value="1"/>
</dbReference>
<proteinExistence type="inferred from homology"/>
<keyword evidence="5" id="KW-0800">Toxin</keyword>